<dbReference type="AlphaFoldDB" id="A0A075NVI6"/>
<dbReference type="InterPro" id="IPR011707">
    <property type="entry name" value="Cu-oxidase-like_N"/>
</dbReference>
<dbReference type="InterPro" id="IPR045087">
    <property type="entry name" value="Cu-oxidase_fam"/>
</dbReference>
<feature type="domain" description="Plastocyanin-like" evidence="7">
    <location>
        <begin position="65"/>
        <end position="165"/>
    </location>
</feature>
<protein>
    <submittedName>
        <fullName evidence="8">Copper resistance protein CopA</fullName>
    </submittedName>
</protein>
<dbReference type="PANTHER" id="PTHR11709:SF394">
    <property type="entry name" value="FI03373P-RELATED"/>
    <property type="match status" value="1"/>
</dbReference>
<feature type="domain" description="Plastocyanin-like" evidence="5">
    <location>
        <begin position="174"/>
        <end position="337"/>
    </location>
</feature>
<dbReference type="GO" id="GO:0005507">
    <property type="term" value="F:copper ion binding"/>
    <property type="evidence" value="ECO:0007669"/>
    <property type="project" value="InterPro"/>
</dbReference>
<accession>A0A075NVI6</accession>
<dbReference type="SUPFAM" id="SSF49503">
    <property type="entry name" value="Cupredoxins"/>
    <property type="match status" value="3"/>
</dbReference>
<dbReference type="InterPro" id="IPR008972">
    <property type="entry name" value="Cupredoxin"/>
</dbReference>
<dbReference type="GeneID" id="78253650"/>
<evidence type="ECO:0000256" key="2">
    <source>
        <dbReference type="ARBA" id="ARBA00023002"/>
    </source>
</evidence>
<proteinExistence type="predicted"/>
<dbReference type="PROSITE" id="PS51318">
    <property type="entry name" value="TAT"/>
    <property type="match status" value="1"/>
</dbReference>
<dbReference type="InterPro" id="IPR006376">
    <property type="entry name" value="Cu-R_CopA"/>
</dbReference>
<evidence type="ECO:0000259" key="5">
    <source>
        <dbReference type="Pfam" id="PF00394"/>
    </source>
</evidence>
<evidence type="ECO:0000313" key="8">
    <source>
        <dbReference type="EMBL" id="AIF97511.1"/>
    </source>
</evidence>
<evidence type="ECO:0000259" key="7">
    <source>
        <dbReference type="Pfam" id="PF07732"/>
    </source>
</evidence>
<dbReference type="CDD" id="cd13896">
    <property type="entry name" value="CuRO_3_CopA"/>
    <property type="match status" value="1"/>
</dbReference>
<sequence length="604" mass="67408">MKNSIDNGRRRFVLGALTSSAAAALTNVSPLWAAPVGRHFKDQVLTGDIKNLNVSKAQLPIGSNMGSPITINGQMPGPLIRLKEGQRAHLNVSNHLNQDTSIHWHGIILPPDMDGVPGVSFAGIKPGETFKYAFDVEQNGTYWYHSHSGLQEQLGHLGPLVIDPANGDIGADREHTIILSDWTFSDPHEVMRKLKVAEGYYNYQKRTIFDTLEDVKKKGFADTWEERAMWGAMRMSPRDIADVTGSTYTYLMNGRTPQDNWQALFKVGEKIRLRIINGSAMTYFDFRIPGLEMTVVAADGQPVKPVNVDEFRIAVAETYDVIVQPKERKAYTFFAESFDRSGYARGTLTPSIGLTAEVPPQRVITERGMAAMGMDMSGMKGMNMDKSKVDSSAMAAPKGDMKGMGQHSAHKMHGTQMEGEMTPSKKLPVESIDIVHSEDGHGAGAAMIAKNPSSRLDEPGIGLEDSPHRVLVYTDLVGESPWPDEREPERQIELHLTGNMERYMWSFDGKKFSEVDGYVRFNYGERLRLILVNDTMMDHPIHLHGMWMELENGQYPRPRKHTISLKPGEKVSLQISADAPGEWAFHCHLLYHMEAGMFRVVQVA</sequence>
<evidence type="ECO:0000259" key="6">
    <source>
        <dbReference type="Pfam" id="PF07731"/>
    </source>
</evidence>
<dbReference type="Pfam" id="PF07732">
    <property type="entry name" value="Cu-oxidase_3"/>
    <property type="match status" value="1"/>
</dbReference>
<feature type="domain" description="Plastocyanin-like" evidence="6">
    <location>
        <begin position="486"/>
        <end position="603"/>
    </location>
</feature>
<reference evidence="8 9" key="1">
    <citation type="submission" date="2014-06" db="EMBL/GenBank/DDBJ databases">
        <title>Genomes of Alteromonas australica, a world apart.</title>
        <authorList>
            <person name="Gonzaga A."/>
            <person name="Lopez-Perez M."/>
            <person name="Rodriguez-Valera F."/>
        </authorList>
    </citation>
    <scope>NUCLEOTIDE SEQUENCE [LARGE SCALE GENOMIC DNA]</scope>
    <source>
        <strain evidence="8 9">H 17</strain>
    </source>
</reference>
<evidence type="ECO:0000256" key="3">
    <source>
        <dbReference type="ARBA" id="ARBA00023008"/>
    </source>
</evidence>
<dbReference type="CDD" id="cd13874">
    <property type="entry name" value="CuRO_2_CopA"/>
    <property type="match status" value="1"/>
</dbReference>
<dbReference type="PANTHER" id="PTHR11709">
    <property type="entry name" value="MULTI-COPPER OXIDASE"/>
    <property type="match status" value="1"/>
</dbReference>
<dbReference type="Gene3D" id="2.60.40.420">
    <property type="entry name" value="Cupredoxins - blue copper proteins"/>
    <property type="match status" value="3"/>
</dbReference>
<dbReference type="InterPro" id="IPR034282">
    <property type="entry name" value="CuRO_2_CopA"/>
</dbReference>
<dbReference type="RefSeq" id="WP_044055678.1">
    <property type="nucleotide sequence ID" value="NZ_CBCSKJ010000005.1"/>
</dbReference>
<dbReference type="Pfam" id="PF07731">
    <property type="entry name" value="Cu-oxidase_2"/>
    <property type="match status" value="1"/>
</dbReference>
<keyword evidence="3" id="KW-0186">Copper</keyword>
<dbReference type="InterPro" id="IPR006311">
    <property type="entry name" value="TAT_signal"/>
</dbReference>
<keyword evidence="2" id="KW-0560">Oxidoreductase</keyword>
<feature type="signal peptide" evidence="4">
    <location>
        <begin position="1"/>
        <end position="33"/>
    </location>
</feature>
<dbReference type="GO" id="GO:0042597">
    <property type="term" value="C:periplasmic space"/>
    <property type="evidence" value="ECO:0007669"/>
    <property type="project" value="InterPro"/>
</dbReference>
<dbReference type="Pfam" id="PF00394">
    <property type="entry name" value="Cu-oxidase"/>
    <property type="match status" value="1"/>
</dbReference>
<dbReference type="InterPro" id="IPR034279">
    <property type="entry name" value="CuRO_3_CopA"/>
</dbReference>
<evidence type="ECO:0000256" key="4">
    <source>
        <dbReference type="SAM" id="SignalP"/>
    </source>
</evidence>
<feature type="chain" id="PRO_5001707879" evidence="4">
    <location>
        <begin position="34"/>
        <end position="604"/>
    </location>
</feature>
<dbReference type="EMBL" id="CP008849">
    <property type="protein sequence ID" value="AIF97511.1"/>
    <property type="molecule type" value="Genomic_DNA"/>
</dbReference>
<evidence type="ECO:0000256" key="1">
    <source>
        <dbReference type="ARBA" id="ARBA00022723"/>
    </source>
</evidence>
<keyword evidence="1" id="KW-0479">Metal-binding</keyword>
<dbReference type="InterPro" id="IPR002355">
    <property type="entry name" value="Cu_oxidase_Cu_BS"/>
</dbReference>
<dbReference type="PROSITE" id="PS00080">
    <property type="entry name" value="MULTICOPPER_OXIDASE2"/>
    <property type="match status" value="1"/>
</dbReference>
<organism evidence="8 9">
    <name type="scientific">Alteromonas australica</name>
    <dbReference type="NCBI Taxonomy" id="589873"/>
    <lineage>
        <taxon>Bacteria</taxon>
        <taxon>Pseudomonadati</taxon>
        <taxon>Pseudomonadota</taxon>
        <taxon>Gammaproteobacteria</taxon>
        <taxon>Alteromonadales</taxon>
        <taxon>Alteromonadaceae</taxon>
        <taxon>Alteromonas/Salinimonas group</taxon>
        <taxon>Alteromonas</taxon>
    </lineage>
</organism>
<evidence type="ECO:0000313" key="9">
    <source>
        <dbReference type="Proteomes" id="UP000056090"/>
    </source>
</evidence>
<gene>
    <name evidence="8" type="ORF">EP13_01660</name>
</gene>
<dbReference type="Proteomes" id="UP000056090">
    <property type="component" value="Chromosome"/>
</dbReference>
<dbReference type="InterPro" id="IPR001117">
    <property type="entry name" value="Cu-oxidase_2nd"/>
</dbReference>
<dbReference type="GO" id="GO:0016491">
    <property type="term" value="F:oxidoreductase activity"/>
    <property type="evidence" value="ECO:0007669"/>
    <property type="project" value="UniProtKB-KW"/>
</dbReference>
<name>A0A075NVI6_9ALTE</name>
<dbReference type="KEGG" id="aal:EP13_01660"/>
<dbReference type="eggNOG" id="COG2132">
    <property type="taxonomic scope" value="Bacteria"/>
</dbReference>
<dbReference type="InterPro" id="IPR011706">
    <property type="entry name" value="Cu-oxidase_C"/>
</dbReference>
<keyword evidence="9" id="KW-1185">Reference proteome</keyword>
<dbReference type="NCBIfam" id="TIGR01480">
    <property type="entry name" value="copper_res_A"/>
    <property type="match status" value="1"/>
</dbReference>
<keyword evidence="4" id="KW-0732">Signal</keyword>